<evidence type="ECO:0000256" key="1">
    <source>
        <dbReference type="SAM" id="MobiDB-lite"/>
    </source>
</evidence>
<feature type="compositionally biased region" description="Polar residues" evidence="1">
    <location>
        <begin position="226"/>
        <end position="236"/>
    </location>
</feature>
<feature type="compositionally biased region" description="Low complexity" evidence="1">
    <location>
        <begin position="14"/>
        <end position="24"/>
    </location>
</feature>
<feature type="compositionally biased region" description="Polar residues" evidence="1">
    <location>
        <begin position="112"/>
        <end position="128"/>
    </location>
</feature>
<feature type="compositionally biased region" description="Polar residues" evidence="1">
    <location>
        <begin position="169"/>
        <end position="181"/>
    </location>
</feature>
<dbReference type="EMBL" id="CAXITT010000432">
    <property type="protein sequence ID" value="CAL1541447.1"/>
    <property type="molecule type" value="Genomic_DNA"/>
</dbReference>
<feature type="region of interest" description="Disordered" evidence="1">
    <location>
        <begin position="59"/>
        <end position="93"/>
    </location>
</feature>
<organism evidence="2 3">
    <name type="scientific">Lymnaea stagnalis</name>
    <name type="common">Great pond snail</name>
    <name type="synonym">Helix stagnalis</name>
    <dbReference type="NCBI Taxonomy" id="6523"/>
    <lineage>
        <taxon>Eukaryota</taxon>
        <taxon>Metazoa</taxon>
        <taxon>Spiralia</taxon>
        <taxon>Lophotrochozoa</taxon>
        <taxon>Mollusca</taxon>
        <taxon>Gastropoda</taxon>
        <taxon>Heterobranchia</taxon>
        <taxon>Euthyneura</taxon>
        <taxon>Panpulmonata</taxon>
        <taxon>Hygrophila</taxon>
        <taxon>Lymnaeoidea</taxon>
        <taxon>Lymnaeidae</taxon>
        <taxon>Lymnaea</taxon>
    </lineage>
</organism>
<sequence>STNINRTSAPHAVTPTSSSHPSPSGVNISTSESPISFPTFTNLFEHLQVSLTSSTHKYSESADVNPASPHPNASSEASLGLEDPALSDTGSVMNEIFNPAGTVNTFQTLTDSISSNPAQRQNTQQLETSPRKDPNTLNIEHLSHSDQTNMTTQSTSRFEQLTRSRFQPGDVTTWQIGSTASQRRDWPATASGKGEDFGNSFLSLSQTSEEPTFSETTSGESSGSSNIEHNGTNETS</sequence>
<feature type="region of interest" description="Disordered" evidence="1">
    <location>
        <begin position="112"/>
        <end position="156"/>
    </location>
</feature>
<evidence type="ECO:0000313" key="3">
    <source>
        <dbReference type="Proteomes" id="UP001497497"/>
    </source>
</evidence>
<feature type="region of interest" description="Disordered" evidence="1">
    <location>
        <begin position="169"/>
        <end position="236"/>
    </location>
</feature>
<keyword evidence="3" id="KW-1185">Reference proteome</keyword>
<name>A0AAV2I5E0_LYMST</name>
<comment type="caution">
    <text evidence="2">The sequence shown here is derived from an EMBL/GenBank/DDBJ whole genome shotgun (WGS) entry which is preliminary data.</text>
</comment>
<proteinExistence type="predicted"/>
<protein>
    <submittedName>
        <fullName evidence="2">Uncharacterized protein</fullName>
    </submittedName>
</protein>
<feature type="non-terminal residue" evidence="2">
    <location>
        <position position="236"/>
    </location>
</feature>
<accession>A0AAV2I5E0</accession>
<dbReference type="Proteomes" id="UP001497497">
    <property type="component" value="Unassembled WGS sequence"/>
</dbReference>
<feature type="region of interest" description="Disordered" evidence="1">
    <location>
        <begin position="1"/>
        <end position="37"/>
    </location>
</feature>
<reference evidence="2 3" key="1">
    <citation type="submission" date="2024-04" db="EMBL/GenBank/DDBJ databases">
        <authorList>
            <consortium name="Genoscope - CEA"/>
            <person name="William W."/>
        </authorList>
    </citation>
    <scope>NUCLEOTIDE SEQUENCE [LARGE SCALE GENOMIC DNA]</scope>
</reference>
<feature type="non-terminal residue" evidence="2">
    <location>
        <position position="1"/>
    </location>
</feature>
<feature type="compositionally biased region" description="Polar residues" evidence="1">
    <location>
        <begin position="145"/>
        <end position="156"/>
    </location>
</feature>
<feature type="compositionally biased region" description="Low complexity" evidence="1">
    <location>
        <begin position="205"/>
        <end position="225"/>
    </location>
</feature>
<feature type="compositionally biased region" description="Polar residues" evidence="1">
    <location>
        <begin position="25"/>
        <end position="37"/>
    </location>
</feature>
<dbReference type="AlphaFoldDB" id="A0AAV2I5E0"/>
<gene>
    <name evidence="2" type="ORF">GSLYS_00015053001</name>
</gene>
<evidence type="ECO:0000313" key="2">
    <source>
        <dbReference type="EMBL" id="CAL1541447.1"/>
    </source>
</evidence>